<keyword evidence="6" id="KW-1185">Reference proteome</keyword>
<feature type="compositionally biased region" description="Low complexity" evidence="4">
    <location>
        <begin position="165"/>
        <end position="177"/>
    </location>
</feature>
<dbReference type="InterPro" id="IPR029034">
    <property type="entry name" value="Cystine-knot_cytokine"/>
</dbReference>
<dbReference type="PANTHER" id="PTHR23199:SF12">
    <property type="entry name" value="NEUROTROPHIN 1-RELATED"/>
    <property type="match status" value="1"/>
</dbReference>
<protein>
    <submittedName>
        <fullName evidence="7">Uncharacterized protein LOC107264549 isoform X1</fullName>
    </submittedName>
</protein>
<name>A0AAJ7BLF8_CEPCN</name>
<dbReference type="RefSeq" id="XP_015588411.1">
    <property type="nucleotide sequence ID" value="XM_015732925.2"/>
</dbReference>
<evidence type="ECO:0000256" key="4">
    <source>
        <dbReference type="SAM" id="MobiDB-lite"/>
    </source>
</evidence>
<dbReference type="GO" id="GO:0021556">
    <property type="term" value="P:central nervous system formation"/>
    <property type="evidence" value="ECO:0007669"/>
    <property type="project" value="TreeGrafter"/>
</dbReference>
<dbReference type="Pfam" id="PF16077">
    <property type="entry name" value="Spaetzle"/>
    <property type="match status" value="1"/>
</dbReference>
<dbReference type="AlphaFoldDB" id="A0AAJ7BLF8"/>
<dbReference type="GO" id="GO:0005121">
    <property type="term" value="F:Toll binding"/>
    <property type="evidence" value="ECO:0007669"/>
    <property type="project" value="TreeGrafter"/>
</dbReference>
<organism evidence="6 7">
    <name type="scientific">Cephus cinctus</name>
    <name type="common">Wheat stem sawfly</name>
    <dbReference type="NCBI Taxonomy" id="211228"/>
    <lineage>
        <taxon>Eukaryota</taxon>
        <taxon>Metazoa</taxon>
        <taxon>Ecdysozoa</taxon>
        <taxon>Arthropoda</taxon>
        <taxon>Hexapoda</taxon>
        <taxon>Insecta</taxon>
        <taxon>Pterygota</taxon>
        <taxon>Neoptera</taxon>
        <taxon>Endopterygota</taxon>
        <taxon>Hymenoptera</taxon>
        <taxon>Cephoidea</taxon>
        <taxon>Cephidae</taxon>
        <taxon>Cephus</taxon>
    </lineage>
</organism>
<evidence type="ECO:0000259" key="5">
    <source>
        <dbReference type="Pfam" id="PF16077"/>
    </source>
</evidence>
<evidence type="ECO:0000256" key="1">
    <source>
        <dbReference type="ARBA" id="ARBA00022729"/>
    </source>
</evidence>
<proteinExistence type="predicted"/>
<accession>A0AAJ7BLF8</accession>
<dbReference type="GO" id="GO:0005615">
    <property type="term" value="C:extracellular space"/>
    <property type="evidence" value="ECO:0007669"/>
    <property type="project" value="UniProtKB-ARBA"/>
</dbReference>
<keyword evidence="3" id="KW-0325">Glycoprotein</keyword>
<feature type="region of interest" description="Disordered" evidence="4">
    <location>
        <begin position="161"/>
        <end position="199"/>
    </location>
</feature>
<gene>
    <name evidence="7" type="primary">LOC107264549</name>
</gene>
<evidence type="ECO:0000313" key="7">
    <source>
        <dbReference type="RefSeq" id="XP_015588411.1"/>
    </source>
</evidence>
<dbReference type="Gene3D" id="2.10.90.10">
    <property type="entry name" value="Cystine-knot cytokines"/>
    <property type="match status" value="1"/>
</dbReference>
<dbReference type="PANTHER" id="PTHR23199">
    <property type="entry name" value="NEUROTROPHIN 1-RELATED"/>
    <property type="match status" value="1"/>
</dbReference>
<dbReference type="FunFam" id="2.10.90.10:FF:000056">
    <property type="entry name" value="Protein spaetzle"/>
    <property type="match status" value="1"/>
</dbReference>
<dbReference type="CTD" id="43256"/>
<dbReference type="GO" id="GO:0045087">
    <property type="term" value="P:innate immune response"/>
    <property type="evidence" value="ECO:0007669"/>
    <property type="project" value="TreeGrafter"/>
</dbReference>
<evidence type="ECO:0000256" key="2">
    <source>
        <dbReference type="ARBA" id="ARBA00023157"/>
    </source>
</evidence>
<evidence type="ECO:0000313" key="6">
    <source>
        <dbReference type="Proteomes" id="UP000694920"/>
    </source>
</evidence>
<dbReference type="InterPro" id="IPR032104">
    <property type="entry name" value="Spaetzle"/>
</dbReference>
<dbReference type="Proteomes" id="UP000694920">
    <property type="component" value="Unplaced"/>
</dbReference>
<feature type="domain" description="Spaetzle" evidence="5">
    <location>
        <begin position="282"/>
        <end position="374"/>
    </location>
</feature>
<evidence type="ECO:0000256" key="3">
    <source>
        <dbReference type="ARBA" id="ARBA00023180"/>
    </source>
</evidence>
<keyword evidence="1" id="KW-0732">Signal</keyword>
<reference evidence="7" key="1">
    <citation type="submission" date="2025-08" db="UniProtKB">
        <authorList>
            <consortium name="RefSeq"/>
        </authorList>
    </citation>
    <scope>IDENTIFICATION</scope>
</reference>
<sequence>MGPNLFTERTEKQRGLCIVHSREVVQITGSFPYKWFGFGGSSPFQNDEPFSPYRSPLQRPTFLKDSEDDDYVPIRYTSDTRLPEDAAYRADQPKSQATLSARIGESGRTYDADENTELVQRAIENRDLLSLEEWRESVGENPSKGFQRDTSSYQNTRDVKLTLGSTGDSSNYSSSQSQGKTRSNVRREYNPRMSGMPTAMDSMQADEKIVFPSEENESQAHRFVPGPASICKDNTYCEHSPDYPEGYIQTAIREQENLKYFTGVDEVVNIIQRIDSPLEDTQLCVSTEQVIIPKSAENREKQWRYIVNHGNVTQGVRIEKCQNEDSECRIFDSVPNGYKTSCKQKYIYRQLMALMANGSVSPDLFRFPASCCCHAKFTGNVLTRMGMNFGKTNQTST</sequence>
<dbReference type="GeneID" id="107264549"/>
<dbReference type="SUPFAM" id="SSF57501">
    <property type="entry name" value="Cystine-knot cytokines"/>
    <property type="match status" value="1"/>
</dbReference>
<dbReference type="InterPro" id="IPR052444">
    <property type="entry name" value="Spz/Toll_ligand-like"/>
</dbReference>
<dbReference type="KEGG" id="ccin:107264549"/>
<dbReference type="GO" id="GO:0008083">
    <property type="term" value="F:growth factor activity"/>
    <property type="evidence" value="ECO:0007669"/>
    <property type="project" value="TreeGrafter"/>
</dbReference>
<keyword evidence="2" id="KW-1015">Disulfide bond</keyword>
<feature type="region of interest" description="Disordered" evidence="4">
    <location>
        <begin position="137"/>
        <end position="156"/>
    </location>
</feature>